<keyword evidence="1" id="KW-0175">Coiled coil</keyword>
<gene>
    <name evidence="3" type="ORF">A3H26_01265</name>
</gene>
<evidence type="ECO:0000313" key="4">
    <source>
        <dbReference type="Proteomes" id="UP000177763"/>
    </source>
</evidence>
<feature type="region of interest" description="Disordered" evidence="2">
    <location>
        <begin position="1"/>
        <end position="36"/>
    </location>
</feature>
<feature type="compositionally biased region" description="Basic and acidic residues" evidence="2">
    <location>
        <begin position="22"/>
        <end position="36"/>
    </location>
</feature>
<feature type="coiled-coil region" evidence="1">
    <location>
        <begin position="254"/>
        <end position="285"/>
    </location>
</feature>
<organism evidence="3 4">
    <name type="scientific">candidate division WWE3 bacterium RIFCSPLOWO2_12_FULL_36_10</name>
    <dbReference type="NCBI Taxonomy" id="1802630"/>
    <lineage>
        <taxon>Bacteria</taxon>
        <taxon>Katanobacteria</taxon>
    </lineage>
</organism>
<feature type="compositionally biased region" description="Polar residues" evidence="2">
    <location>
        <begin position="1"/>
        <end position="12"/>
    </location>
</feature>
<evidence type="ECO:0000256" key="2">
    <source>
        <dbReference type="SAM" id="MobiDB-lite"/>
    </source>
</evidence>
<reference evidence="3 4" key="1">
    <citation type="journal article" date="2016" name="Nat. Commun.">
        <title>Thousands of microbial genomes shed light on interconnected biogeochemical processes in an aquifer system.</title>
        <authorList>
            <person name="Anantharaman K."/>
            <person name="Brown C.T."/>
            <person name="Hug L.A."/>
            <person name="Sharon I."/>
            <person name="Castelle C.J."/>
            <person name="Probst A.J."/>
            <person name="Thomas B.C."/>
            <person name="Singh A."/>
            <person name="Wilkins M.J."/>
            <person name="Karaoz U."/>
            <person name="Brodie E.L."/>
            <person name="Williams K.H."/>
            <person name="Hubbard S.S."/>
            <person name="Banfield J.F."/>
        </authorList>
    </citation>
    <scope>NUCLEOTIDE SEQUENCE [LARGE SCALE GENOMIC DNA]</scope>
</reference>
<accession>A0A1F4VJI5</accession>
<name>A0A1F4VJI5_UNCKA</name>
<dbReference type="EMBL" id="MEVN01000012">
    <property type="protein sequence ID" value="OGC57476.1"/>
    <property type="molecule type" value="Genomic_DNA"/>
</dbReference>
<dbReference type="AlphaFoldDB" id="A0A1F4VJI5"/>
<sequence length="350" mass="39392">MPKPESNSSPSEQKPENMSYGDMERAVSRAPDESALRKLTREIKERVGIPNHDEISKAYEGGTFERRARIAEGLLSKVFGEAEIKGLGGKFTHIPSPNESGSFVAFNGDTRSDGKPQFYVTEVWDEKRTIWGAKAERVRTNEAVVTVRLNNSTNPAENTVIVAVLGHKNGAIDVKNGTMSGLFEVMSEADYLMRLTKSDYTSKVLTGELSSKKYKEEVGKSFGTSFKGYHKERDRNLGKEYANWVSNEVSPRLLDKLQIRYETLLQESRKRQDEIREQVEAERAAIGREADKRVKSTLTMLKDSGVQVDTDLEAKISASVEKALNAEIRRARKEEEKEKKKRRNQGLGLN</sequence>
<evidence type="ECO:0000313" key="3">
    <source>
        <dbReference type="EMBL" id="OGC57476.1"/>
    </source>
</evidence>
<comment type="caution">
    <text evidence="3">The sequence shown here is derived from an EMBL/GenBank/DDBJ whole genome shotgun (WGS) entry which is preliminary data.</text>
</comment>
<dbReference type="Proteomes" id="UP000177763">
    <property type="component" value="Unassembled WGS sequence"/>
</dbReference>
<proteinExistence type="predicted"/>
<feature type="region of interest" description="Disordered" evidence="2">
    <location>
        <begin position="331"/>
        <end position="350"/>
    </location>
</feature>
<dbReference type="STRING" id="1802630.A3H26_01265"/>
<evidence type="ECO:0000256" key="1">
    <source>
        <dbReference type="SAM" id="Coils"/>
    </source>
</evidence>
<protein>
    <submittedName>
        <fullName evidence="3">Uncharacterized protein</fullName>
    </submittedName>
</protein>